<dbReference type="PROSITE" id="PS50011">
    <property type="entry name" value="PROTEIN_KINASE_DOM"/>
    <property type="match status" value="1"/>
</dbReference>
<dbReference type="InterPro" id="IPR000719">
    <property type="entry name" value="Prot_kinase_dom"/>
</dbReference>
<name>A0A9P3GDX1_9APHY</name>
<dbReference type="GO" id="GO:0004672">
    <property type="term" value="F:protein kinase activity"/>
    <property type="evidence" value="ECO:0007669"/>
    <property type="project" value="InterPro"/>
</dbReference>
<dbReference type="InterPro" id="IPR040976">
    <property type="entry name" value="Pkinase_fungal"/>
</dbReference>
<reference evidence="2 3" key="1">
    <citation type="submission" date="2021-08" db="EMBL/GenBank/DDBJ databases">
        <title>Draft Genome Sequence of Phanerochaete sordida strain YK-624.</title>
        <authorList>
            <person name="Mori T."/>
            <person name="Dohra H."/>
            <person name="Suzuki T."/>
            <person name="Kawagishi H."/>
            <person name="Hirai H."/>
        </authorList>
    </citation>
    <scope>NUCLEOTIDE SEQUENCE [LARGE SCALE GENOMIC DNA]</scope>
    <source>
        <strain evidence="2 3">YK-624</strain>
    </source>
</reference>
<evidence type="ECO:0000313" key="2">
    <source>
        <dbReference type="EMBL" id="GJE93126.1"/>
    </source>
</evidence>
<dbReference type="InterPro" id="IPR011009">
    <property type="entry name" value="Kinase-like_dom_sf"/>
</dbReference>
<accession>A0A9P3GDX1</accession>
<evidence type="ECO:0000259" key="1">
    <source>
        <dbReference type="PROSITE" id="PS50011"/>
    </source>
</evidence>
<gene>
    <name evidence="2" type="ORF">PsYK624_092850</name>
</gene>
<organism evidence="2 3">
    <name type="scientific">Phanerochaete sordida</name>
    <dbReference type="NCBI Taxonomy" id="48140"/>
    <lineage>
        <taxon>Eukaryota</taxon>
        <taxon>Fungi</taxon>
        <taxon>Dikarya</taxon>
        <taxon>Basidiomycota</taxon>
        <taxon>Agaricomycotina</taxon>
        <taxon>Agaricomycetes</taxon>
        <taxon>Polyporales</taxon>
        <taxon>Phanerochaetaceae</taxon>
        <taxon>Phanerochaete</taxon>
    </lineage>
</organism>
<dbReference type="SUPFAM" id="SSF56112">
    <property type="entry name" value="Protein kinase-like (PK-like)"/>
    <property type="match status" value="1"/>
</dbReference>
<dbReference type="Proteomes" id="UP000703269">
    <property type="component" value="Unassembled WGS sequence"/>
</dbReference>
<sequence>MVYQMLNCLHDLRYKAHLLHRNVSFSNIMVQQNGPDGKPLFILNDFDLATCVTDDGKFVDGPTAKHRSGSLPFMAWEKLSDLWALHERTDGNDLLPVGHRLRYDYESLLYVALWCAFKCEKVPALKKKVAEQVAAWELGPYDDLATKKSMLLGQPHSNRAHTFTQFRFTPLFEPWRKWFWSWIKAVSSAVSLVDDYGSEACPTDLYNESDPSVVDYETMNGVWTRDNILKVLRAAEPTPLPQ</sequence>
<dbReference type="Pfam" id="PF17667">
    <property type="entry name" value="Pkinase_fungal"/>
    <property type="match status" value="1"/>
</dbReference>
<feature type="domain" description="Protein kinase" evidence="1">
    <location>
        <begin position="1"/>
        <end position="242"/>
    </location>
</feature>
<dbReference type="AlphaFoldDB" id="A0A9P3GDX1"/>
<keyword evidence="3" id="KW-1185">Reference proteome</keyword>
<proteinExistence type="predicted"/>
<dbReference type="GO" id="GO:0005524">
    <property type="term" value="F:ATP binding"/>
    <property type="evidence" value="ECO:0007669"/>
    <property type="project" value="InterPro"/>
</dbReference>
<dbReference type="OrthoDB" id="5584477at2759"/>
<comment type="caution">
    <text evidence="2">The sequence shown here is derived from an EMBL/GenBank/DDBJ whole genome shotgun (WGS) entry which is preliminary data.</text>
</comment>
<protein>
    <recommendedName>
        <fullName evidence="1">Protein kinase domain-containing protein</fullName>
    </recommendedName>
</protein>
<dbReference type="EMBL" id="BPQB01000030">
    <property type="protein sequence ID" value="GJE93126.1"/>
    <property type="molecule type" value="Genomic_DNA"/>
</dbReference>
<evidence type="ECO:0000313" key="3">
    <source>
        <dbReference type="Proteomes" id="UP000703269"/>
    </source>
</evidence>
<dbReference type="Gene3D" id="1.10.510.10">
    <property type="entry name" value="Transferase(Phosphotransferase) domain 1"/>
    <property type="match status" value="1"/>
</dbReference>